<keyword evidence="4" id="KW-1185">Reference proteome</keyword>
<accession>W5JV88</accession>
<dbReference type="VEuPathDB" id="VectorBase:ADAR2_000609"/>
<reference evidence="3" key="4">
    <citation type="submission" date="2015-06" db="UniProtKB">
        <authorList>
            <consortium name="EnsemblMetazoa"/>
        </authorList>
    </citation>
    <scope>IDENTIFICATION</scope>
</reference>
<reference evidence="2" key="3">
    <citation type="journal article" date="2013" name="Nucleic Acids Res.">
        <title>The genome of Anopheles darlingi, the main neotropical malaria vector.</title>
        <authorList>
            <person name="Marinotti O."/>
            <person name="Cerqueira G.C."/>
            <person name="de Almeida L.G."/>
            <person name="Ferro M.I."/>
            <person name="Loreto E.L."/>
            <person name="Zaha A."/>
            <person name="Teixeira S.M."/>
            <person name="Wespiser A.R."/>
            <person name="Almeida E Silva A."/>
            <person name="Schlindwein A.D."/>
            <person name="Pacheco A.C."/>
            <person name="Silva A.L."/>
            <person name="Graveley B.R."/>
            <person name="Walenz B.P."/>
            <person name="Lima Bde A."/>
            <person name="Ribeiro C.A."/>
            <person name="Nunes-Silva C.G."/>
            <person name="de Carvalho C.R."/>
            <person name="Soares C.M."/>
            <person name="de Menezes C.B."/>
            <person name="Matiolli C."/>
            <person name="Caffrey D."/>
            <person name="Araujo D.A."/>
            <person name="de Oliveira D.M."/>
            <person name="Golenbock D."/>
            <person name="Grisard E.C."/>
            <person name="Fantinatti-Garboggini F."/>
            <person name="de Carvalho F.M."/>
            <person name="Barcellos F.G."/>
            <person name="Prosdocimi F."/>
            <person name="May G."/>
            <person name="Azevedo Junior G.M."/>
            <person name="Guimaraes G.M."/>
            <person name="Goldman G.H."/>
            <person name="Padilha I.Q."/>
            <person name="Batista Jda S."/>
            <person name="Ferro J.A."/>
            <person name="Ribeiro J.M."/>
            <person name="Fietto J.L."/>
            <person name="Dabbas K.M."/>
            <person name="Cerdeira L."/>
            <person name="Agnez-Lima L.F."/>
            <person name="Brocchi M."/>
            <person name="de Carvalho M.O."/>
            <person name="Teixeira Mde M."/>
            <person name="Diniz Maia Mde M."/>
            <person name="Goldman M.H."/>
            <person name="Cruz Schneider M.P."/>
            <person name="Felipe M.S."/>
            <person name="Hungria M."/>
            <person name="Nicolas M.F."/>
            <person name="Pereira M."/>
            <person name="Montes M.A."/>
            <person name="Cantao M.E."/>
            <person name="Vincentz M."/>
            <person name="Rafael M.S."/>
            <person name="Silverman N."/>
            <person name="Stoco P.H."/>
            <person name="Souza R.C."/>
            <person name="Vicentini R."/>
            <person name="Gazzinelli R.T."/>
            <person name="Neves Rde O."/>
            <person name="Silva R."/>
            <person name="Astolfi-Filho S."/>
            <person name="Maciel T.E."/>
            <person name="Urmenyi T.P."/>
            <person name="Tadei W.P."/>
            <person name="Camargo E.P."/>
            <person name="de Vasconcelos A.T."/>
        </authorList>
    </citation>
    <scope>NUCLEOTIDE SEQUENCE</scope>
</reference>
<dbReference type="AlphaFoldDB" id="W5JV88"/>
<dbReference type="VEuPathDB" id="VectorBase:ADAC000969"/>
<protein>
    <submittedName>
        <fullName evidence="2 3">Uncharacterized protein</fullName>
    </submittedName>
</protein>
<evidence type="ECO:0000313" key="3">
    <source>
        <dbReference type="EnsemblMetazoa" id="ADAC000969-PA"/>
    </source>
</evidence>
<feature type="region of interest" description="Disordered" evidence="1">
    <location>
        <begin position="1"/>
        <end position="37"/>
    </location>
</feature>
<reference evidence="2 4" key="1">
    <citation type="journal article" date="2010" name="BMC Genomics">
        <title>Combination of measures distinguishes pre-miRNAs from other stem-loops in the genome of the newly sequenced Anopheles darlingi.</title>
        <authorList>
            <person name="Mendes N.D."/>
            <person name="Freitas A.T."/>
            <person name="Vasconcelos A.T."/>
            <person name="Sagot M.F."/>
        </authorList>
    </citation>
    <scope>NUCLEOTIDE SEQUENCE</scope>
</reference>
<dbReference type="EMBL" id="ADMH02000256">
    <property type="protein sequence ID" value="ETN67228.1"/>
    <property type="molecule type" value="Genomic_DNA"/>
</dbReference>
<feature type="compositionally biased region" description="Basic and acidic residues" evidence="1">
    <location>
        <begin position="62"/>
        <end position="75"/>
    </location>
</feature>
<name>W5JV88_ANODA</name>
<sequence>MDEATIRSSSGLRRKLIPQKPPRRKNQQQQVASFQKRPIVATSALPILPAKATTTTTTTSQDIREVTEKKREERDHCDEEYAEEIITKAFQFLRRPKRSRDMTASEILEYYLERRLQAQLEQQSAVGRAIDMDTSGSSLNSSLTYHTTLDTTGLAAIDESKIDVSGQFLASEKHPPQLTSKTKVPVRFCNNQLVVERQMAAGSFVANISGSAGPDVVYTRSREEDAHIYEPMMIQTQPQRSTTPIVTSTTSGCKREHRWHIMWRKLKRICLPQRNRRQKKQSTTNVYRLTDLQAAGSASGTNNL</sequence>
<dbReference type="EnsemblMetazoa" id="ADAC000969-RA">
    <property type="protein sequence ID" value="ADAC000969-PA"/>
    <property type="gene ID" value="ADAC000969"/>
</dbReference>
<evidence type="ECO:0000313" key="4">
    <source>
        <dbReference type="Proteomes" id="UP000000673"/>
    </source>
</evidence>
<dbReference type="Proteomes" id="UP000000673">
    <property type="component" value="Unassembled WGS sequence"/>
</dbReference>
<feature type="compositionally biased region" description="Polar residues" evidence="1">
    <location>
        <begin position="1"/>
        <end position="11"/>
    </location>
</feature>
<evidence type="ECO:0000313" key="2">
    <source>
        <dbReference type="EMBL" id="ETN67228.1"/>
    </source>
</evidence>
<feature type="compositionally biased region" description="Basic residues" evidence="1">
    <location>
        <begin position="12"/>
        <end position="26"/>
    </location>
</feature>
<reference evidence="2" key="2">
    <citation type="submission" date="2010-05" db="EMBL/GenBank/DDBJ databases">
        <authorList>
            <person name="Almeida L.G."/>
            <person name="Nicolas M.F."/>
            <person name="Souza R.C."/>
            <person name="Vasconcelos A.T.R."/>
        </authorList>
    </citation>
    <scope>NUCLEOTIDE SEQUENCE</scope>
</reference>
<gene>
    <name evidence="2" type="ORF">AND_000969</name>
</gene>
<dbReference type="HOGENOM" id="CLU_915917_0_0_1"/>
<organism evidence="2">
    <name type="scientific">Anopheles darlingi</name>
    <name type="common">Mosquito</name>
    <dbReference type="NCBI Taxonomy" id="43151"/>
    <lineage>
        <taxon>Eukaryota</taxon>
        <taxon>Metazoa</taxon>
        <taxon>Ecdysozoa</taxon>
        <taxon>Arthropoda</taxon>
        <taxon>Hexapoda</taxon>
        <taxon>Insecta</taxon>
        <taxon>Pterygota</taxon>
        <taxon>Neoptera</taxon>
        <taxon>Endopterygota</taxon>
        <taxon>Diptera</taxon>
        <taxon>Nematocera</taxon>
        <taxon>Culicoidea</taxon>
        <taxon>Culicidae</taxon>
        <taxon>Anophelinae</taxon>
        <taxon>Anopheles</taxon>
    </lineage>
</organism>
<evidence type="ECO:0000256" key="1">
    <source>
        <dbReference type="SAM" id="MobiDB-lite"/>
    </source>
</evidence>
<proteinExistence type="predicted"/>
<feature type="region of interest" description="Disordered" evidence="1">
    <location>
        <begin position="51"/>
        <end position="75"/>
    </location>
</feature>